<dbReference type="InterPro" id="IPR013830">
    <property type="entry name" value="SGNH_hydro"/>
</dbReference>
<dbReference type="Proteomes" id="UP000002312">
    <property type="component" value="Chromosome"/>
</dbReference>
<evidence type="ECO:0000313" key="11">
    <source>
        <dbReference type="Proteomes" id="UP000002312"/>
    </source>
</evidence>
<feature type="transmembrane region" description="Helical" evidence="5">
    <location>
        <begin position="1769"/>
        <end position="1789"/>
    </location>
</feature>
<evidence type="ECO:0000259" key="7">
    <source>
        <dbReference type="Pfam" id="PF10633"/>
    </source>
</evidence>
<sequence>MTTIFRRATAKTLMRKLSGLLVAIAMLAVLPAGTISANAADEPPQEYLQLTLTRTDSNGTPAEVGDKLTYSLGYKNVSDTGFIVHPTASNLNNVATPQSASNPNPMCRWGNLAAGASAACTWSASKEFAYHVVTEDDVANGFTPTATVSATTQDGTNGVLQSVDITGETVPAVPATSTLRVAMQRTDTLGDNVKIGDRLTFNFTYTNKTAQKIYAYPSESNIERVDVVSFPRNSCRSGVEANQTASCGFAYHVITAEDVVARRYTPTATFRATSDRDGTQVLQDDMTFTTGTVTVAGPADDAASTPTERKDGEPLLLATNKQIGNTDYYRIPAIAQAPNGWILAAWDLRPKLAADAPNPNSIVQRISKDGGKSWETLAYVAQGRSATNKYGYSDPSYVVDEEAGKIFLFCVKSYDQGYFGSVLGVEDARNVLQAVVMESDDNGATWSEPRNITKDITKGHEDEWKSRFASSGHGIQLKYGQYKGRLIQQYAVRTTSNTNIAVSVYSDDHGKTWKAGNPVTEANMDENKVVELSDGRVMLNSRPGAAGYRRVAISEDGGVNYGPIKSETQLPDPNNNAQITRAFPNAPEGSAKAKVLLYSAPRASNEGRANGVVRVSFDDGTTWSAGKLFKEGSMAYSVITALNDAAGGGYGLLYEGESITYTRVSMEWLGYLTATASGTATVKEGEGTLTAPVTVTNDGLTDYTNVTVTPTGLPSGWSAEAVNVGNLAAGQSATVNVPVTVPAAAVSGTVAKATMKITGKYAQSEDTLHSFAEGELAVTVTEPDPAAKRLKLTIERTDDNGAPVKVGDTLTYRITYENVGTQSFAVYPRKSNLDGVTTPQSASNPAPVCRWSRLDPGTTGACVSGNGKRLAYHTVTEADATAGSFTPSATIDATADTSGETVLESVSITGDPVTVSQPVELPADIAAWKTRNEALDDWQTLSEKLAKTDRINWLFTGDSITHGVQLTRGYRTYSELFANHLDTASVRGVSRANDVVMNTGISSADASWPLKDGAFEKWVSDKHPDVVFLTFGMNDGRTGQAFTVDQYTANLSTLIDKIRDLGAIPVLQTQNYTTNTTFNANLDTYFDAERRLALDKNVLLVDFNKQWLELGGGNRESGTYMGAGNDIHPGENGHIEWAKFTLGALNMIANDDPLARWSSSDTTLDKPTVTVDADGNGLKGSDGLEPAPAAAKSVGKFLSGAQYVDLGGDVVSAVAGKRESNVTIRFRASATGQPQTLFSLGDSDSATRATVRLSATGLVQFLNSGNTGDFYTVGTNDLADGAWHTVSVNFVANGFTIYVDGAAMRAISGGAGTQLNVPGAITVNTATAGAIRGADSAGGAQQLTGIVDYVAAWSRTLTDAEAKRISAETSAVAVTKVDAAVNALQPIISDTGARKNIVFVGGETIEGGYTDHLIAKNIVQLLDERVRWEYVTGLSATDRELQRAKFFVAAGQGGLTAKQMDEDYAAMVGEYSPDILFLAPDLYDADGILAESDAAAFAGHIRSVAAKAKEAGAKVVLVTPVTVRGGEDEYAGAMRTVAKEDDLPLIDAQAWIGKVVAADASVKTAWFNKAGQLNYAGHLGYARFMMRSLDLYPSNVSGSRIASLPYDTANVTLVGASENGGELPVGRVEGTDRAHIDTMQIGAAASLVVTDSYAVYEIGEDGGRTLVADGLKPADVLADGIDVTVNDTAAHRYEVVGSANVPEGADAVTVTYTATLAAVEEPEPGPDPDPTPDPSEKPDGDGTGDGTGAGAGDVQKPTPDAVAKTGADVFGLLAAVAVLLAAGGVTLSLRRRANR</sequence>
<dbReference type="Gene3D" id="2.120.10.10">
    <property type="match status" value="1"/>
</dbReference>
<dbReference type="SUPFAM" id="SSF52266">
    <property type="entry name" value="SGNH hydrolase"/>
    <property type="match status" value="2"/>
</dbReference>
<gene>
    <name evidence="10" type="ordered locus">BBPR_1793</name>
</gene>
<evidence type="ECO:0000313" key="10">
    <source>
        <dbReference type="EMBL" id="ADP36806.1"/>
    </source>
</evidence>
<keyword evidence="10" id="KW-0326">Glycosidase</keyword>
<evidence type="ECO:0000256" key="4">
    <source>
        <dbReference type="SAM" id="MobiDB-lite"/>
    </source>
</evidence>
<keyword evidence="5" id="KW-0812">Transmembrane</keyword>
<feature type="domain" description="SGNH hydrolase-type esterase" evidence="9">
    <location>
        <begin position="956"/>
        <end position="1134"/>
    </location>
</feature>
<reference evidence="10 11" key="1">
    <citation type="journal article" date="2010" name="Proc. Natl. Acad. Sci. U.S.A.">
        <title>Genome analysis of Bifidobacterium bifidum PRL2010 reveals metabolic pathways for host-derived glycan foraging.</title>
        <authorList>
            <person name="Turroni F."/>
            <person name="Bottacini F."/>
            <person name="Foroni E."/>
            <person name="Mulder I."/>
            <person name="Kim J.H."/>
            <person name="Zomer A."/>
            <person name="Sanchez B."/>
            <person name="Bidossi A."/>
            <person name="Ferrarini A."/>
            <person name="Giubellini V."/>
            <person name="Delledonne M."/>
            <person name="Henrissat B."/>
            <person name="Coutinho P."/>
            <person name="Oggioni M."/>
            <person name="Fitzgerald G.F."/>
            <person name="Mills D."/>
            <person name="Margolles A."/>
            <person name="Kelly D."/>
            <person name="van Sinderen D."/>
            <person name="Ventura M."/>
        </authorList>
    </citation>
    <scope>NUCLEOTIDE SEQUENCE [LARGE SCALE GENOMIC DNA]</scope>
    <source>
        <strain evidence="10 11">PRL2010</strain>
    </source>
</reference>
<dbReference type="GO" id="GO:0004308">
    <property type="term" value="F:exo-alpha-sialidase activity"/>
    <property type="evidence" value="ECO:0007669"/>
    <property type="project" value="UniProtKB-EC"/>
</dbReference>
<feature type="compositionally biased region" description="Gly residues" evidence="4">
    <location>
        <begin position="1741"/>
        <end position="1751"/>
    </location>
</feature>
<proteinExistence type="inferred from homology"/>
<dbReference type="KEGG" id="bbp:BBPR_1793"/>
<comment type="similarity">
    <text evidence="2">Belongs to the glycosyl hydrolase 33 family.</text>
</comment>
<feature type="chain" id="PRO_5002608376" description="exo-alpha-sialidase" evidence="6">
    <location>
        <begin position="40"/>
        <end position="1795"/>
    </location>
</feature>
<comment type="catalytic activity">
    <reaction evidence="1">
        <text>Hydrolysis of alpha-(2-&gt;3)-, alpha-(2-&gt;6)-, alpha-(2-&gt;8)- glycosidic linkages of terminal sialic acid residues in oligosaccharides, glycoproteins, glycolipids, colominic acid and synthetic substrates.</text>
        <dbReference type="EC" id="3.2.1.18"/>
    </reaction>
</comment>
<dbReference type="CDD" id="cd15482">
    <property type="entry name" value="Sialidase_non-viral"/>
    <property type="match status" value="1"/>
</dbReference>
<dbReference type="HOGENOM" id="CLU_241204_0_0_11"/>
<dbReference type="GO" id="GO:0006689">
    <property type="term" value="P:ganglioside catabolic process"/>
    <property type="evidence" value="ECO:0007669"/>
    <property type="project" value="TreeGrafter"/>
</dbReference>
<protein>
    <recommendedName>
        <fullName evidence="3">exo-alpha-sialidase</fullName>
        <ecNumber evidence="3">3.2.1.18</ecNumber>
    </recommendedName>
</protein>
<dbReference type="Gene3D" id="2.60.40.10">
    <property type="entry name" value="Immunoglobulins"/>
    <property type="match status" value="1"/>
</dbReference>
<dbReference type="PANTHER" id="PTHR10628">
    <property type="entry name" value="SIALIDASE"/>
    <property type="match status" value="1"/>
</dbReference>
<dbReference type="Pfam" id="PF13385">
    <property type="entry name" value="Laminin_G_3"/>
    <property type="match status" value="1"/>
</dbReference>
<dbReference type="EMBL" id="CP001840">
    <property type="protein sequence ID" value="ADP36806.1"/>
    <property type="molecule type" value="Genomic_DNA"/>
</dbReference>
<evidence type="ECO:0000256" key="3">
    <source>
        <dbReference type="ARBA" id="ARBA00012733"/>
    </source>
</evidence>
<dbReference type="eggNOG" id="COG1470">
    <property type="taxonomic scope" value="Bacteria"/>
</dbReference>
<dbReference type="RefSeq" id="WP_013390359.1">
    <property type="nucleotide sequence ID" value="NC_014638.1"/>
</dbReference>
<dbReference type="InterPro" id="IPR013320">
    <property type="entry name" value="ConA-like_dom_sf"/>
</dbReference>
<dbReference type="SUPFAM" id="SSF49899">
    <property type="entry name" value="Concanavalin A-like lectins/glucanases"/>
    <property type="match status" value="1"/>
</dbReference>
<evidence type="ECO:0000259" key="8">
    <source>
        <dbReference type="Pfam" id="PF13088"/>
    </source>
</evidence>
<dbReference type="InterPro" id="IPR013783">
    <property type="entry name" value="Ig-like_fold"/>
</dbReference>
<dbReference type="InterPro" id="IPR036514">
    <property type="entry name" value="SGNH_hydro_sf"/>
</dbReference>
<accession>A0A0H3ECQ1</accession>
<dbReference type="Gene3D" id="2.60.120.200">
    <property type="match status" value="1"/>
</dbReference>
<name>A0A0H3ECQ1_BIFBP</name>
<dbReference type="Pfam" id="PF10633">
    <property type="entry name" value="NPCBM_assoc"/>
    <property type="match status" value="1"/>
</dbReference>
<dbReference type="Gene3D" id="3.40.50.1110">
    <property type="entry name" value="SGNH hydrolase"/>
    <property type="match status" value="2"/>
</dbReference>
<feature type="signal peptide" evidence="6">
    <location>
        <begin position="1"/>
        <end position="39"/>
    </location>
</feature>
<organism evidence="10 11">
    <name type="scientific">Bifidobacterium bifidum (strain PRL2010)</name>
    <dbReference type="NCBI Taxonomy" id="702459"/>
    <lineage>
        <taxon>Bacteria</taxon>
        <taxon>Bacillati</taxon>
        <taxon>Actinomycetota</taxon>
        <taxon>Actinomycetes</taxon>
        <taxon>Bifidobacteriales</taxon>
        <taxon>Bifidobacteriaceae</taxon>
        <taxon>Bifidobacterium</taxon>
    </lineage>
</organism>
<evidence type="ECO:0000259" key="9">
    <source>
        <dbReference type="Pfam" id="PF13472"/>
    </source>
</evidence>
<feature type="domain" description="Sialidase" evidence="8">
    <location>
        <begin position="362"/>
        <end position="644"/>
    </location>
</feature>
<dbReference type="OrthoDB" id="3288625at2"/>
<dbReference type="InterPro" id="IPR011040">
    <property type="entry name" value="Sialidase"/>
</dbReference>
<dbReference type="InterPro" id="IPR036278">
    <property type="entry name" value="Sialidase_sf"/>
</dbReference>
<dbReference type="PANTHER" id="PTHR10628:SF30">
    <property type="entry name" value="EXO-ALPHA-SIALIDASE"/>
    <property type="match status" value="1"/>
</dbReference>
<evidence type="ECO:0000256" key="5">
    <source>
        <dbReference type="SAM" id="Phobius"/>
    </source>
</evidence>
<dbReference type="GO" id="GO:0009313">
    <property type="term" value="P:oligosaccharide catabolic process"/>
    <property type="evidence" value="ECO:0007669"/>
    <property type="project" value="TreeGrafter"/>
</dbReference>
<dbReference type="eggNOG" id="COG4409">
    <property type="taxonomic scope" value="Bacteria"/>
</dbReference>
<dbReference type="PATRIC" id="fig|702459.3.peg.1852"/>
<keyword evidence="10" id="KW-0378">Hydrolase</keyword>
<dbReference type="Pfam" id="PF13472">
    <property type="entry name" value="Lipase_GDSL_2"/>
    <property type="match status" value="1"/>
</dbReference>
<evidence type="ECO:0000256" key="2">
    <source>
        <dbReference type="ARBA" id="ARBA00009348"/>
    </source>
</evidence>
<dbReference type="InterPro" id="IPR026856">
    <property type="entry name" value="Sialidase_fam"/>
</dbReference>
<dbReference type="GO" id="GO:0005737">
    <property type="term" value="C:cytoplasm"/>
    <property type="evidence" value="ECO:0007669"/>
    <property type="project" value="TreeGrafter"/>
</dbReference>
<keyword evidence="6" id="KW-0732">Signal</keyword>
<keyword evidence="5" id="KW-0472">Membrane</keyword>
<dbReference type="Pfam" id="PF13088">
    <property type="entry name" value="BNR_2"/>
    <property type="match status" value="1"/>
</dbReference>
<evidence type="ECO:0000256" key="6">
    <source>
        <dbReference type="SAM" id="SignalP"/>
    </source>
</evidence>
<dbReference type="SUPFAM" id="SSF50939">
    <property type="entry name" value="Sialidases"/>
    <property type="match status" value="1"/>
</dbReference>
<dbReference type="GO" id="GO:0016020">
    <property type="term" value="C:membrane"/>
    <property type="evidence" value="ECO:0007669"/>
    <property type="project" value="TreeGrafter"/>
</dbReference>
<feature type="domain" description="Alpha-galactosidase NEW3" evidence="7">
    <location>
        <begin position="690"/>
        <end position="749"/>
    </location>
</feature>
<feature type="region of interest" description="Disordered" evidence="4">
    <location>
        <begin position="1718"/>
        <end position="1761"/>
    </location>
</feature>
<dbReference type="EC" id="3.2.1.18" evidence="3"/>
<evidence type="ECO:0000256" key="1">
    <source>
        <dbReference type="ARBA" id="ARBA00000427"/>
    </source>
</evidence>
<dbReference type="InterPro" id="IPR018905">
    <property type="entry name" value="A-galactase_NEW3"/>
</dbReference>
<dbReference type="eggNOG" id="COG2755">
    <property type="taxonomic scope" value="Bacteria"/>
</dbReference>
<keyword evidence="5" id="KW-1133">Transmembrane helix</keyword>